<evidence type="ECO:0000256" key="2">
    <source>
        <dbReference type="ARBA" id="ARBA00012438"/>
    </source>
</evidence>
<dbReference type="Proteomes" id="UP000061587">
    <property type="component" value="Chromosome"/>
</dbReference>
<keyword evidence="7" id="KW-0472">Membrane</keyword>
<evidence type="ECO:0000313" key="10">
    <source>
        <dbReference type="Proteomes" id="UP000061587"/>
    </source>
</evidence>
<comment type="catalytic activity">
    <reaction evidence="1">
        <text>ATP + protein L-histidine = ADP + protein N-phospho-L-histidine.</text>
        <dbReference type="EC" id="2.7.13.3"/>
    </reaction>
</comment>
<keyword evidence="5" id="KW-0902">Two-component regulatory system</keyword>
<keyword evidence="6" id="KW-0175">Coiled coil</keyword>
<dbReference type="PANTHER" id="PTHR43711:SF31">
    <property type="entry name" value="HISTIDINE KINASE"/>
    <property type="match status" value="1"/>
</dbReference>
<dbReference type="InterPro" id="IPR003594">
    <property type="entry name" value="HATPase_dom"/>
</dbReference>
<dbReference type="Gene3D" id="1.25.40.10">
    <property type="entry name" value="Tetratricopeptide repeat domain"/>
    <property type="match status" value="1"/>
</dbReference>
<feature type="transmembrane region" description="Helical" evidence="7">
    <location>
        <begin position="440"/>
        <end position="462"/>
    </location>
</feature>
<dbReference type="InterPro" id="IPR036890">
    <property type="entry name" value="HATPase_C_sf"/>
</dbReference>
<accession>A0A0N7J7F2</accession>
<dbReference type="InterPro" id="IPR019734">
    <property type="entry name" value="TPR_rpt"/>
</dbReference>
<evidence type="ECO:0000256" key="6">
    <source>
        <dbReference type="SAM" id="Coils"/>
    </source>
</evidence>
<dbReference type="PANTHER" id="PTHR43711">
    <property type="entry name" value="TWO-COMPONENT HISTIDINE KINASE"/>
    <property type="match status" value="1"/>
</dbReference>
<dbReference type="SUPFAM" id="SSF48452">
    <property type="entry name" value="TPR-like"/>
    <property type="match status" value="1"/>
</dbReference>
<dbReference type="InterPro" id="IPR011990">
    <property type="entry name" value="TPR-like_helical_dom_sf"/>
</dbReference>
<dbReference type="Pfam" id="PF17140">
    <property type="entry name" value="DUF5113"/>
    <property type="match status" value="2"/>
</dbReference>
<keyword evidence="4 9" id="KW-0418">Kinase</keyword>
<dbReference type="InterPro" id="IPR033406">
    <property type="entry name" value="DUF5113"/>
</dbReference>
<feature type="domain" description="Histidine kinase" evidence="8">
    <location>
        <begin position="662"/>
        <end position="860"/>
    </location>
</feature>
<proteinExistence type="predicted"/>
<organism evidence="9 10">
    <name type="scientific">Phocaeicola vulgatus</name>
    <name type="common">Bacteroides vulgatus</name>
    <dbReference type="NCBI Taxonomy" id="821"/>
    <lineage>
        <taxon>Bacteria</taxon>
        <taxon>Pseudomonadati</taxon>
        <taxon>Bacteroidota</taxon>
        <taxon>Bacteroidia</taxon>
        <taxon>Bacteroidales</taxon>
        <taxon>Bacteroidaceae</taxon>
        <taxon>Phocaeicola</taxon>
    </lineage>
</organism>
<reference evidence="10" key="1">
    <citation type="submission" date="2015-10" db="EMBL/GenBank/DDBJ databases">
        <title>Extensive mobilome-driven genome diversification in gut-associated Bacteroides vulgatus mpk.</title>
        <authorList>
            <person name="Beier S."/>
            <person name="Lange A."/>
            <person name="Huson D.H."/>
            <person name="Frick J.-S."/>
            <person name="Autenrieth I.B."/>
        </authorList>
    </citation>
    <scope>NUCLEOTIDE SEQUENCE [LARGE SCALE GENOMIC DNA]</scope>
    <source>
        <strain evidence="10">mpk</strain>
    </source>
</reference>
<dbReference type="PRINTS" id="PR00344">
    <property type="entry name" value="BCTRLSENSOR"/>
</dbReference>
<keyword evidence="3" id="KW-0808">Transferase</keyword>
<dbReference type="GO" id="GO:0004673">
    <property type="term" value="F:protein histidine kinase activity"/>
    <property type="evidence" value="ECO:0007669"/>
    <property type="project" value="UniProtKB-EC"/>
</dbReference>
<gene>
    <name evidence="9" type="ORF">BvMPK_2406</name>
</gene>
<dbReference type="InterPro" id="IPR004358">
    <property type="entry name" value="Sig_transdc_His_kin-like_C"/>
</dbReference>
<feature type="transmembrane region" description="Helical" evidence="7">
    <location>
        <begin position="1032"/>
        <end position="1052"/>
    </location>
</feature>
<evidence type="ECO:0000313" key="9">
    <source>
        <dbReference type="EMBL" id="ALK85002.1"/>
    </source>
</evidence>
<evidence type="ECO:0000256" key="3">
    <source>
        <dbReference type="ARBA" id="ARBA00022679"/>
    </source>
</evidence>
<dbReference type="SMART" id="SM00028">
    <property type="entry name" value="TPR"/>
    <property type="match status" value="2"/>
</dbReference>
<feature type="coiled-coil region" evidence="6">
    <location>
        <begin position="417"/>
        <end position="444"/>
    </location>
</feature>
<evidence type="ECO:0000256" key="7">
    <source>
        <dbReference type="SAM" id="Phobius"/>
    </source>
</evidence>
<dbReference type="InterPro" id="IPR005467">
    <property type="entry name" value="His_kinase_dom"/>
</dbReference>
<sequence>MFMKNMCLLPVWAVLLIIAGTFFSCEKKKDMAIYRQADSLNLLSYRMRYKNLDTACKAAHDAYKLADGFPSLRAGALNNQGFCAFIHMDFEKAEDLFLRVYEESNNELECLIADIGMMKICQRTAMNKEFYDYRNSALRRMKRISDDRSAITDPGELERLNYARSEFFIASAIYYYYLQQEQQSLEAINEIKVDEALESDTAQLLYYYYMKGSGGMYEADTPQDVVLGEFNYLIECLGISREYGYVYFEANASQAMAELLKERKNFDLIMERRPNVMRAINSEDLSWEELTMRFAWQALDLFKKYGDLYQISGTYRTLASCSNEQGRYEDALHYLSEALGYVNRHHEKYYHCTDTMDRLRPYVPMATTSIELEWINDDGIKSVPEWIARFREQLSVTYAALGMKPQSDYNRNIYLDILDYTRQDKELESRYNALEKESEALNGLLVVVVIGIVVLIILFWILNKRWRVRNALYIDKLKRTLEICRKITASVPIDAGEIEDVTKAVVASVKEDILSLVGATDFRIVAENGEGNEVPGQGICTSFILNIPGREQPLGEVHLYSEHKMKKDDKALMRVITPYISWTLENGLAFISLGDERKRLEKEQYVHEQHLAENKRQNLVKKACLFIVTGIMPYIDRIMNEVHKLTAHNYIQNEEIKESKYRYIDELITRINEYNDILALWIKMRQGTLSLNIENFELNSLFDVLVKGRKTFEMKQQTLTIEPTAAIVKADKALTLFMINTLTENARKYTQPGGNVSVYAQETESYVEISVKDDGPGLSQEDVERILSEKVYDSGKIGLQTSENVSELQKNKGHGFGLMNCKGIIDKYKKTNEIFRVCLFRIESELGKGSRFYFRLPKGVRKTLMLVLVAFLPVLAGCNEGREKDGKAEQLTVNDSIQRYDKLLAVANEYAYDVYNCNIDGLYQQALCYADSALYCLNKHYIMYSGSKGPLLELEGEGVAADLDWFNRHFDTDYYALLDVRNEAAVAFLALGNLEAYRYNNNAYTALYKQISEDTSLEQYCRQMQLSANNKTVAIILCVVILLVLLVGYYILYFRHRLIYRYNLEQVLEINKQVFSASLLDGRADRDIAASLVKDMFETVNELLPVDVLGVAVYSEDNHSLNYAFSPVEDENEEMREMMARSFDAKTPYWREKDRVKCLPLWVEAGNENRCTGVLALKIALPVEREDDRLMLELVAGYVAIIVYNAVVLMAQKYRDIESAQDDARRAIREENQLHVQNLVLDNCLSTIKHETIYYPNRIKQIIDRLNTRQAGENEAVQVETIGELISYYKDIFTLLSSCAARQLEEITFRRGVVKAGELADYAVRYIKRAGKRMPHRVELRTEVEHVSVLGDVIQLKFMLENLIDEALSYEVDGILELCIYKDKDFVRFDFRDTRREKSQEELNLLFYPHLSRMKQGQEGVLTGTEYLICKQVIRDHDEFAGRRGCRINAQPAAEGGFTVWFTLPAR</sequence>
<protein>
    <recommendedName>
        <fullName evidence="2">histidine kinase</fullName>
        <ecNumber evidence="2">2.7.13.3</ecNumber>
    </recommendedName>
</protein>
<name>A0A0N7J7F2_PHOVU</name>
<keyword evidence="7" id="KW-0812">Transmembrane</keyword>
<evidence type="ECO:0000256" key="4">
    <source>
        <dbReference type="ARBA" id="ARBA00022777"/>
    </source>
</evidence>
<keyword evidence="7" id="KW-1133">Transmembrane helix</keyword>
<dbReference type="EC" id="2.7.13.3" evidence="2"/>
<evidence type="ECO:0000256" key="5">
    <source>
        <dbReference type="ARBA" id="ARBA00023012"/>
    </source>
</evidence>
<dbReference type="GO" id="GO:0000160">
    <property type="term" value="P:phosphorelay signal transduction system"/>
    <property type="evidence" value="ECO:0007669"/>
    <property type="project" value="UniProtKB-KW"/>
</dbReference>
<dbReference type="PROSITE" id="PS50109">
    <property type="entry name" value="HIS_KIN"/>
    <property type="match status" value="1"/>
</dbReference>
<dbReference type="Pfam" id="PF02518">
    <property type="entry name" value="HATPase_c"/>
    <property type="match status" value="2"/>
</dbReference>
<feature type="transmembrane region" description="Helical" evidence="7">
    <location>
        <begin position="1190"/>
        <end position="1211"/>
    </location>
</feature>
<dbReference type="EMBL" id="CP013020">
    <property type="protein sequence ID" value="ALK85002.1"/>
    <property type="molecule type" value="Genomic_DNA"/>
</dbReference>
<dbReference type="Pfam" id="PF17139">
    <property type="entry name" value="DUF5112"/>
    <property type="match status" value="1"/>
</dbReference>
<dbReference type="InterPro" id="IPR033405">
    <property type="entry name" value="DUF5112"/>
</dbReference>
<evidence type="ECO:0000259" key="8">
    <source>
        <dbReference type="PROSITE" id="PS50109"/>
    </source>
</evidence>
<dbReference type="SUPFAM" id="SSF55874">
    <property type="entry name" value="ATPase domain of HSP90 chaperone/DNA topoisomerase II/histidine kinase"/>
    <property type="match status" value="2"/>
</dbReference>
<dbReference type="InterPro" id="IPR050736">
    <property type="entry name" value="Sensor_HK_Regulatory"/>
</dbReference>
<dbReference type="PROSITE" id="PS51257">
    <property type="entry name" value="PROKAR_LIPOPROTEIN"/>
    <property type="match status" value="1"/>
</dbReference>
<dbReference type="SMART" id="SM00387">
    <property type="entry name" value="HATPase_c"/>
    <property type="match status" value="1"/>
</dbReference>
<reference evidence="9 10" key="2">
    <citation type="journal article" date="2016" name="Genome Biol. Evol.">
        <title>Extensive mobilome-driven genome diversification in mouse gut-associated Bacteroides vulgatus mpk.</title>
        <authorList>
            <person name="Lange A."/>
            <person name="Beier S."/>
            <person name="Steimle A."/>
            <person name="Autenrieth I.B."/>
            <person name="Huson D.H."/>
            <person name="Frick J.S."/>
        </authorList>
    </citation>
    <scope>NUCLEOTIDE SEQUENCE [LARGE SCALE GENOMIC DNA]</scope>
    <source>
        <strain evidence="10">mpk</strain>
    </source>
</reference>
<evidence type="ECO:0000256" key="1">
    <source>
        <dbReference type="ARBA" id="ARBA00000085"/>
    </source>
</evidence>
<dbReference type="PATRIC" id="fig|821.40.peg.2884"/>
<dbReference type="Gene3D" id="3.30.565.10">
    <property type="entry name" value="Histidine kinase-like ATPase, C-terminal domain"/>
    <property type="match status" value="2"/>
</dbReference>